<proteinExistence type="predicted"/>
<feature type="signal peptide" evidence="1">
    <location>
        <begin position="1"/>
        <end position="22"/>
    </location>
</feature>
<dbReference type="AlphaFoldDB" id="A0AAV2PIC7"/>
<evidence type="ECO:0000313" key="3">
    <source>
        <dbReference type="EMBL" id="CAL4059877.1"/>
    </source>
</evidence>
<dbReference type="GO" id="GO:0008061">
    <property type="term" value="F:chitin binding"/>
    <property type="evidence" value="ECO:0007669"/>
    <property type="project" value="InterPro"/>
</dbReference>
<accession>A0AAV2PIC7</accession>
<feature type="domain" description="Chitin-binding type-2" evidence="2">
    <location>
        <begin position="47"/>
        <end position="114"/>
    </location>
</feature>
<organism evidence="3 4">
    <name type="scientific">Meganyctiphanes norvegica</name>
    <name type="common">Northern krill</name>
    <name type="synonym">Thysanopoda norvegica</name>
    <dbReference type="NCBI Taxonomy" id="48144"/>
    <lineage>
        <taxon>Eukaryota</taxon>
        <taxon>Metazoa</taxon>
        <taxon>Ecdysozoa</taxon>
        <taxon>Arthropoda</taxon>
        <taxon>Crustacea</taxon>
        <taxon>Multicrustacea</taxon>
        <taxon>Malacostraca</taxon>
        <taxon>Eumalacostraca</taxon>
        <taxon>Eucarida</taxon>
        <taxon>Euphausiacea</taxon>
        <taxon>Euphausiidae</taxon>
        <taxon>Meganyctiphanes</taxon>
    </lineage>
</organism>
<dbReference type="PROSITE" id="PS50940">
    <property type="entry name" value="CHIT_BIND_II"/>
    <property type="match status" value="1"/>
</dbReference>
<sequence>MMSKVNCALLVFAAVTVAVTSAEESTPNDFKLVSNATVVNGGPIVTGFSCDGLAYGYYADVSNSCRVFHICYPQEDAEQFVVTRMWSFICGLGSVFNQEALVCDHPENSIPCEESPNFYNINDYFGRLDVNFRE</sequence>
<feature type="chain" id="PRO_5043382574" description="Chitin-binding type-2 domain-containing protein" evidence="1">
    <location>
        <begin position="23"/>
        <end position="134"/>
    </location>
</feature>
<comment type="caution">
    <text evidence="3">The sequence shown here is derived from an EMBL/GenBank/DDBJ whole genome shotgun (WGS) entry which is preliminary data.</text>
</comment>
<evidence type="ECO:0000259" key="2">
    <source>
        <dbReference type="PROSITE" id="PS50940"/>
    </source>
</evidence>
<gene>
    <name evidence="3" type="ORF">MNOR_LOCUS920</name>
</gene>
<keyword evidence="4" id="KW-1185">Reference proteome</keyword>
<dbReference type="EMBL" id="CAXKWB010000222">
    <property type="protein sequence ID" value="CAL4059877.1"/>
    <property type="molecule type" value="Genomic_DNA"/>
</dbReference>
<protein>
    <recommendedName>
        <fullName evidence="2">Chitin-binding type-2 domain-containing protein</fullName>
    </recommendedName>
</protein>
<dbReference type="InterPro" id="IPR052976">
    <property type="entry name" value="Scoloptoxin-like"/>
</dbReference>
<dbReference type="GO" id="GO:0005576">
    <property type="term" value="C:extracellular region"/>
    <property type="evidence" value="ECO:0007669"/>
    <property type="project" value="InterPro"/>
</dbReference>
<dbReference type="PANTHER" id="PTHR22933:SF43">
    <property type="entry name" value="LP10131P"/>
    <property type="match status" value="1"/>
</dbReference>
<dbReference type="InterPro" id="IPR036508">
    <property type="entry name" value="Chitin-bd_dom_sf"/>
</dbReference>
<dbReference type="SUPFAM" id="SSF57625">
    <property type="entry name" value="Invertebrate chitin-binding proteins"/>
    <property type="match status" value="1"/>
</dbReference>
<name>A0AAV2PIC7_MEGNR</name>
<evidence type="ECO:0000256" key="1">
    <source>
        <dbReference type="SAM" id="SignalP"/>
    </source>
</evidence>
<reference evidence="3 4" key="1">
    <citation type="submission" date="2024-05" db="EMBL/GenBank/DDBJ databases">
        <authorList>
            <person name="Wallberg A."/>
        </authorList>
    </citation>
    <scope>NUCLEOTIDE SEQUENCE [LARGE SCALE GENOMIC DNA]</scope>
</reference>
<dbReference type="SMART" id="SM00494">
    <property type="entry name" value="ChtBD2"/>
    <property type="match status" value="1"/>
</dbReference>
<dbReference type="Proteomes" id="UP001497623">
    <property type="component" value="Unassembled WGS sequence"/>
</dbReference>
<dbReference type="Gene3D" id="2.170.140.10">
    <property type="entry name" value="Chitin binding domain"/>
    <property type="match status" value="1"/>
</dbReference>
<dbReference type="InterPro" id="IPR002557">
    <property type="entry name" value="Chitin-bd_dom"/>
</dbReference>
<dbReference type="Pfam" id="PF01607">
    <property type="entry name" value="CBM_14"/>
    <property type="match status" value="1"/>
</dbReference>
<dbReference type="PANTHER" id="PTHR22933">
    <property type="entry name" value="FI18007P1-RELATED"/>
    <property type="match status" value="1"/>
</dbReference>
<evidence type="ECO:0000313" key="4">
    <source>
        <dbReference type="Proteomes" id="UP001497623"/>
    </source>
</evidence>
<keyword evidence="1" id="KW-0732">Signal</keyword>